<dbReference type="EMBL" id="JADGKB010000147">
    <property type="protein sequence ID" value="KAJ3252277.1"/>
    <property type="molecule type" value="Genomic_DNA"/>
</dbReference>
<dbReference type="InterPro" id="IPR045242">
    <property type="entry name" value="Syntaxin"/>
</dbReference>
<evidence type="ECO:0000259" key="9">
    <source>
        <dbReference type="PROSITE" id="PS50192"/>
    </source>
</evidence>
<dbReference type="InterPro" id="IPR006012">
    <property type="entry name" value="Syntaxin/epimorphin_CS"/>
</dbReference>
<organism evidence="10 11">
    <name type="scientific">Boothiomyces macroporosus</name>
    <dbReference type="NCBI Taxonomy" id="261099"/>
    <lineage>
        <taxon>Eukaryota</taxon>
        <taxon>Fungi</taxon>
        <taxon>Fungi incertae sedis</taxon>
        <taxon>Chytridiomycota</taxon>
        <taxon>Chytridiomycota incertae sedis</taxon>
        <taxon>Chytridiomycetes</taxon>
        <taxon>Rhizophydiales</taxon>
        <taxon>Terramycetaceae</taxon>
        <taxon>Boothiomyces</taxon>
    </lineage>
</organism>
<dbReference type="InterPro" id="IPR006011">
    <property type="entry name" value="Syntaxin_N"/>
</dbReference>
<dbReference type="GO" id="GO:0048278">
    <property type="term" value="P:vesicle docking"/>
    <property type="evidence" value="ECO:0007669"/>
    <property type="project" value="TreeGrafter"/>
</dbReference>
<dbReference type="InterPro" id="IPR010989">
    <property type="entry name" value="SNARE"/>
</dbReference>
<dbReference type="SMART" id="SM00397">
    <property type="entry name" value="t_SNARE"/>
    <property type="match status" value="1"/>
</dbReference>
<dbReference type="PANTHER" id="PTHR19957">
    <property type="entry name" value="SYNTAXIN"/>
    <property type="match status" value="1"/>
</dbReference>
<evidence type="ECO:0000256" key="1">
    <source>
        <dbReference type="ARBA" id="ARBA00004211"/>
    </source>
</evidence>
<comment type="subcellular location">
    <subcellularLocation>
        <location evidence="1">Membrane</location>
        <topology evidence="1">Single-pass type IV membrane protein</topology>
    </subcellularLocation>
</comment>
<dbReference type="CDD" id="cd15849">
    <property type="entry name" value="SNARE_Sso1"/>
    <property type="match status" value="1"/>
</dbReference>
<dbReference type="SMART" id="SM00503">
    <property type="entry name" value="SynN"/>
    <property type="match status" value="1"/>
</dbReference>
<dbReference type="GO" id="GO:0006887">
    <property type="term" value="P:exocytosis"/>
    <property type="evidence" value="ECO:0007669"/>
    <property type="project" value="TreeGrafter"/>
</dbReference>
<dbReference type="InterPro" id="IPR000727">
    <property type="entry name" value="T_SNARE_dom"/>
</dbReference>
<dbReference type="Pfam" id="PF05739">
    <property type="entry name" value="SNARE"/>
    <property type="match status" value="1"/>
</dbReference>
<dbReference type="Proteomes" id="UP001210925">
    <property type="component" value="Unassembled WGS sequence"/>
</dbReference>
<evidence type="ECO:0000256" key="2">
    <source>
        <dbReference type="ARBA" id="ARBA00009063"/>
    </source>
</evidence>
<evidence type="ECO:0000256" key="4">
    <source>
        <dbReference type="ARBA" id="ARBA00022989"/>
    </source>
</evidence>
<comment type="caution">
    <text evidence="10">The sequence shown here is derived from an EMBL/GenBank/DDBJ whole genome shotgun (WGS) entry which is preliminary data.</text>
</comment>
<feature type="region of interest" description="Disordered" evidence="7">
    <location>
        <begin position="1"/>
        <end position="32"/>
    </location>
</feature>
<dbReference type="PROSITE" id="PS00914">
    <property type="entry name" value="SYNTAXIN"/>
    <property type="match status" value="1"/>
</dbReference>
<evidence type="ECO:0000313" key="10">
    <source>
        <dbReference type="EMBL" id="KAJ3252277.1"/>
    </source>
</evidence>
<evidence type="ECO:0000256" key="5">
    <source>
        <dbReference type="ARBA" id="ARBA00023136"/>
    </source>
</evidence>
<keyword evidence="11" id="KW-1185">Reference proteome</keyword>
<comment type="similarity">
    <text evidence="2 6">Belongs to the syntaxin family.</text>
</comment>
<feature type="transmembrane region" description="Helical" evidence="8">
    <location>
        <begin position="270"/>
        <end position="290"/>
    </location>
</feature>
<keyword evidence="5 8" id="KW-0472">Membrane</keyword>
<gene>
    <name evidence="10" type="primary">SSO2_1</name>
    <name evidence="10" type="ORF">HK103_001647</name>
</gene>
<protein>
    <submittedName>
        <fullName evidence="10">Plasma membrane t-SNARE, secretory vesicle fusion</fullName>
    </submittedName>
</protein>
<dbReference type="GO" id="GO:0005886">
    <property type="term" value="C:plasma membrane"/>
    <property type="evidence" value="ECO:0007669"/>
    <property type="project" value="TreeGrafter"/>
</dbReference>
<name>A0AAD5UE43_9FUNG</name>
<evidence type="ECO:0000256" key="6">
    <source>
        <dbReference type="RuleBase" id="RU003858"/>
    </source>
</evidence>
<keyword evidence="3 8" id="KW-0812">Transmembrane</keyword>
<dbReference type="AlphaFoldDB" id="A0AAD5UE43"/>
<sequence>MSNRAGRDRLGELRTVDRGQPRSYQPPRMNNYNYQQDDFGSSINKLLRTIDNIDDNINEIGRLHERALVGVSQDETNRLTRKIDDLTDQTNDEMNNVRSTLQRLSQETKNKGGSEQSSRKAQESNVAMKLQNSVKKLGSIQKTAKEQYKKRIEREMRIARPDASDQEIQRAVEDSRGGSAFASQMLNPRIGKQRQILQEVQGRHQELEKLEASIEELATLFMDMQMLLNQQQDTINVIDTQIEDTVRHIEEGGTEITKAVSIRKASRKKMWYITGLILLLLLIVAGVIYFQRCNLGFCQNKSN</sequence>
<dbReference type="PANTHER" id="PTHR19957:SF307">
    <property type="entry name" value="PROTEIN SSO1-RELATED"/>
    <property type="match status" value="1"/>
</dbReference>
<reference evidence="10" key="1">
    <citation type="submission" date="2020-05" db="EMBL/GenBank/DDBJ databases">
        <title>Phylogenomic resolution of chytrid fungi.</title>
        <authorList>
            <person name="Stajich J.E."/>
            <person name="Amses K."/>
            <person name="Simmons R."/>
            <person name="Seto K."/>
            <person name="Myers J."/>
            <person name="Bonds A."/>
            <person name="Quandt C.A."/>
            <person name="Barry K."/>
            <person name="Liu P."/>
            <person name="Grigoriev I."/>
            <person name="Longcore J.E."/>
            <person name="James T.Y."/>
        </authorList>
    </citation>
    <scope>NUCLEOTIDE SEQUENCE</scope>
    <source>
        <strain evidence="10">PLAUS21</strain>
    </source>
</reference>
<dbReference type="GO" id="GO:0000149">
    <property type="term" value="F:SNARE binding"/>
    <property type="evidence" value="ECO:0007669"/>
    <property type="project" value="TreeGrafter"/>
</dbReference>
<feature type="compositionally biased region" description="Basic and acidic residues" evidence="7">
    <location>
        <begin position="1"/>
        <end position="20"/>
    </location>
</feature>
<dbReference type="GO" id="GO:0031201">
    <property type="term" value="C:SNARE complex"/>
    <property type="evidence" value="ECO:0007669"/>
    <property type="project" value="TreeGrafter"/>
</dbReference>
<dbReference type="GO" id="GO:0006906">
    <property type="term" value="P:vesicle fusion"/>
    <property type="evidence" value="ECO:0007669"/>
    <property type="project" value="TreeGrafter"/>
</dbReference>
<feature type="domain" description="T-SNARE coiled-coil homology" evidence="9">
    <location>
        <begin position="197"/>
        <end position="259"/>
    </location>
</feature>
<dbReference type="GO" id="GO:0005484">
    <property type="term" value="F:SNAP receptor activity"/>
    <property type="evidence" value="ECO:0007669"/>
    <property type="project" value="InterPro"/>
</dbReference>
<accession>A0AAD5UE43</accession>
<evidence type="ECO:0000256" key="7">
    <source>
        <dbReference type="SAM" id="MobiDB-lite"/>
    </source>
</evidence>
<proteinExistence type="inferred from homology"/>
<evidence type="ECO:0000313" key="11">
    <source>
        <dbReference type="Proteomes" id="UP001210925"/>
    </source>
</evidence>
<dbReference type="GO" id="GO:0012505">
    <property type="term" value="C:endomembrane system"/>
    <property type="evidence" value="ECO:0007669"/>
    <property type="project" value="TreeGrafter"/>
</dbReference>
<dbReference type="Gene3D" id="1.20.58.70">
    <property type="match status" value="1"/>
</dbReference>
<dbReference type="Pfam" id="PF00804">
    <property type="entry name" value="Syntaxin"/>
    <property type="match status" value="1"/>
</dbReference>
<evidence type="ECO:0000256" key="8">
    <source>
        <dbReference type="SAM" id="Phobius"/>
    </source>
</evidence>
<feature type="compositionally biased region" description="Basic and acidic residues" evidence="7">
    <location>
        <begin position="106"/>
        <end position="122"/>
    </location>
</feature>
<keyword evidence="4 8" id="KW-1133">Transmembrane helix</keyword>
<evidence type="ECO:0000256" key="3">
    <source>
        <dbReference type="ARBA" id="ARBA00022692"/>
    </source>
</evidence>
<feature type="region of interest" description="Disordered" evidence="7">
    <location>
        <begin position="102"/>
        <end position="126"/>
    </location>
</feature>
<dbReference type="GO" id="GO:0006886">
    <property type="term" value="P:intracellular protein transport"/>
    <property type="evidence" value="ECO:0007669"/>
    <property type="project" value="InterPro"/>
</dbReference>
<dbReference type="SUPFAM" id="SSF47661">
    <property type="entry name" value="t-snare proteins"/>
    <property type="match status" value="1"/>
</dbReference>
<dbReference type="PROSITE" id="PS50192">
    <property type="entry name" value="T_SNARE"/>
    <property type="match status" value="1"/>
</dbReference>